<dbReference type="VEuPathDB" id="FungiDB:RhiirFUN_016701"/>
<accession>A0A2I1HPV5</accession>
<evidence type="ECO:0000256" key="1">
    <source>
        <dbReference type="SAM" id="MobiDB-lite"/>
    </source>
</evidence>
<dbReference type="VEuPathDB" id="FungiDB:FUN_000143"/>
<name>A0A2I1HPV5_9GLOM</name>
<reference evidence="2 3" key="1">
    <citation type="submission" date="2015-10" db="EMBL/GenBank/DDBJ databases">
        <title>Genome analyses suggest a sexual origin of heterokaryosis in a supposedly ancient asexual fungus.</title>
        <authorList>
            <person name="Ropars J."/>
            <person name="Sedzielewska K."/>
            <person name="Noel J."/>
            <person name="Charron P."/>
            <person name="Farinelli L."/>
            <person name="Marton T."/>
            <person name="Kruger M."/>
            <person name="Pelin A."/>
            <person name="Brachmann A."/>
            <person name="Corradi N."/>
        </authorList>
    </citation>
    <scope>NUCLEOTIDE SEQUENCE [LARGE SCALE GENOMIC DNA]</scope>
    <source>
        <strain evidence="2 3">A4</strain>
    </source>
</reference>
<proteinExistence type="predicted"/>
<feature type="compositionally biased region" description="Low complexity" evidence="1">
    <location>
        <begin position="262"/>
        <end position="274"/>
    </location>
</feature>
<feature type="region of interest" description="Disordered" evidence="1">
    <location>
        <begin position="259"/>
        <end position="330"/>
    </location>
</feature>
<feature type="compositionally biased region" description="Polar residues" evidence="1">
    <location>
        <begin position="275"/>
        <end position="296"/>
    </location>
</feature>
<keyword evidence="3" id="KW-1185">Reference proteome</keyword>
<dbReference type="VEuPathDB" id="FungiDB:RhiirA1_388168"/>
<protein>
    <submittedName>
        <fullName evidence="2">Uncharacterized protein</fullName>
    </submittedName>
</protein>
<dbReference type="EMBL" id="LLXI01004740">
    <property type="protein sequence ID" value="PKY60914.1"/>
    <property type="molecule type" value="Genomic_DNA"/>
</dbReference>
<feature type="compositionally biased region" description="Basic residues" evidence="1">
    <location>
        <begin position="317"/>
        <end position="330"/>
    </location>
</feature>
<organism evidence="2 3">
    <name type="scientific">Rhizophagus irregularis</name>
    <dbReference type="NCBI Taxonomy" id="588596"/>
    <lineage>
        <taxon>Eukaryota</taxon>
        <taxon>Fungi</taxon>
        <taxon>Fungi incertae sedis</taxon>
        <taxon>Mucoromycota</taxon>
        <taxon>Glomeromycotina</taxon>
        <taxon>Glomeromycetes</taxon>
        <taxon>Glomerales</taxon>
        <taxon>Glomeraceae</taxon>
        <taxon>Rhizophagus</taxon>
    </lineage>
</organism>
<dbReference type="AlphaFoldDB" id="A0A2I1HPV5"/>
<comment type="caution">
    <text evidence="2">The sequence shown here is derived from an EMBL/GenBank/DDBJ whole genome shotgun (WGS) entry which is preliminary data.</text>
</comment>
<evidence type="ECO:0000313" key="3">
    <source>
        <dbReference type="Proteomes" id="UP000234323"/>
    </source>
</evidence>
<dbReference type="Proteomes" id="UP000234323">
    <property type="component" value="Unassembled WGS sequence"/>
</dbReference>
<gene>
    <name evidence="2" type="ORF">RhiirA4_485210</name>
</gene>
<evidence type="ECO:0000313" key="2">
    <source>
        <dbReference type="EMBL" id="PKY60914.1"/>
    </source>
</evidence>
<sequence length="353" mass="38883">MPSQIYTILYISEYDSKPCYLPKLVEGQVLSVSNSKFAKGVNGELDLILNSASILNIPPEELPIHQIMVVGIATATKTATTNEYGVQVECVISDYLSKDKLVETPITLFHPPGSRFANQTTMIKRVECVISDYLSKDKLVETPITLFHPPGSRFANQTTMIKRGSSIFFSGALTQVETNLYLELHSFSFIRNQTFAPKQMPWTTKTPTQPSDSSSLTSANIARSIHNKKSSSSNNPIPVSVNKVQSTCKKLLALENSISDIPDNFNTPDNPPNTQSDDPTTTQVSENPTSTIQKTLGRTRKNPPTPVSTPVSTPQKRNTRSSYKPKNKARKLADIASDIIAVGDSDIEEFDEQ</sequence>